<keyword evidence="3" id="KW-1185">Reference proteome</keyword>
<sequence>MPIISHPFFPAMTLPLAFTPAEADLLGRTADALCAWLGRPVIAEIVSEPDAGYEWVLFALPLGPKDEDEDRPRVQAGGPGARFLGNCGGLDLSDGQAVDCEFLWAVQLSDLEGVRYIKVDAQGEEVAWTDTLTDLLPFDLREAETPPDDEDDDEDEDGDAGTEGGSPLNH</sequence>
<reference evidence="2 3" key="1">
    <citation type="journal article" date="2019" name="Int. J. Syst. Evol. Microbiol.">
        <title>The Global Catalogue of Microorganisms (GCM) 10K type strain sequencing project: providing services to taxonomists for standard genome sequencing and annotation.</title>
        <authorList>
            <consortium name="The Broad Institute Genomics Platform"/>
            <consortium name="The Broad Institute Genome Sequencing Center for Infectious Disease"/>
            <person name="Wu L."/>
            <person name="Ma J."/>
        </authorList>
    </citation>
    <scope>NUCLEOTIDE SEQUENCE [LARGE SCALE GENOMIC DNA]</scope>
    <source>
        <strain evidence="2 3">JCM 16240</strain>
    </source>
</reference>
<organism evidence="2 3">
    <name type="scientific">Castellaniella daejeonensis</name>
    <dbReference type="NCBI Taxonomy" id="659013"/>
    <lineage>
        <taxon>Bacteria</taxon>
        <taxon>Pseudomonadati</taxon>
        <taxon>Pseudomonadota</taxon>
        <taxon>Betaproteobacteria</taxon>
        <taxon>Burkholderiales</taxon>
        <taxon>Alcaligenaceae</taxon>
        <taxon>Castellaniella</taxon>
    </lineage>
</organism>
<protein>
    <submittedName>
        <fullName evidence="2">Uncharacterized protein</fullName>
    </submittedName>
</protein>
<gene>
    <name evidence="2" type="ORF">GCM10009125_18230</name>
</gene>
<accession>A0ABN0TT88</accession>
<dbReference type="EMBL" id="BAAAFN010000014">
    <property type="protein sequence ID" value="GAA0229602.1"/>
    <property type="molecule type" value="Genomic_DNA"/>
</dbReference>
<evidence type="ECO:0000313" key="3">
    <source>
        <dbReference type="Proteomes" id="UP001501176"/>
    </source>
</evidence>
<proteinExistence type="predicted"/>
<name>A0ABN0TT88_9BURK</name>
<comment type="caution">
    <text evidence="2">The sequence shown here is derived from an EMBL/GenBank/DDBJ whole genome shotgun (WGS) entry which is preliminary data.</text>
</comment>
<evidence type="ECO:0000256" key="1">
    <source>
        <dbReference type="SAM" id="MobiDB-lite"/>
    </source>
</evidence>
<evidence type="ECO:0000313" key="2">
    <source>
        <dbReference type="EMBL" id="GAA0229602.1"/>
    </source>
</evidence>
<feature type="region of interest" description="Disordered" evidence="1">
    <location>
        <begin position="136"/>
        <end position="170"/>
    </location>
</feature>
<feature type="compositionally biased region" description="Acidic residues" evidence="1">
    <location>
        <begin position="145"/>
        <end position="160"/>
    </location>
</feature>
<dbReference type="Proteomes" id="UP001501176">
    <property type="component" value="Unassembled WGS sequence"/>
</dbReference>